<dbReference type="InterPro" id="IPR023828">
    <property type="entry name" value="Peptidase_S8_Ser-AS"/>
</dbReference>
<feature type="domain" description="Peptidase S8/S53" evidence="7">
    <location>
        <begin position="77"/>
        <end position="508"/>
    </location>
</feature>
<dbReference type="InterPro" id="IPR036852">
    <property type="entry name" value="Peptidase_S8/S53_dom_sf"/>
</dbReference>
<feature type="active site" description="Charge relay system" evidence="5">
    <location>
        <position position="297"/>
    </location>
</feature>
<dbReference type="PANTHER" id="PTHR43806:SF11">
    <property type="entry name" value="CEREVISIN-RELATED"/>
    <property type="match status" value="1"/>
</dbReference>
<proteinExistence type="inferred from homology"/>
<name>A0A6J4KM58_9SPHI</name>
<feature type="active site" description="Charge relay system" evidence="5">
    <location>
        <position position="83"/>
    </location>
</feature>
<reference evidence="8" key="1">
    <citation type="submission" date="2020-02" db="EMBL/GenBank/DDBJ databases">
        <authorList>
            <person name="Meier V. D."/>
        </authorList>
    </citation>
    <scope>NUCLEOTIDE SEQUENCE</scope>
    <source>
        <strain evidence="8">AVDCRST_MAG56</strain>
    </source>
</reference>
<dbReference type="SUPFAM" id="SSF52743">
    <property type="entry name" value="Subtilisin-like"/>
    <property type="match status" value="1"/>
</dbReference>
<evidence type="ECO:0000256" key="1">
    <source>
        <dbReference type="ARBA" id="ARBA00011073"/>
    </source>
</evidence>
<dbReference type="PROSITE" id="PS00138">
    <property type="entry name" value="SUBTILASE_SER"/>
    <property type="match status" value="1"/>
</dbReference>
<evidence type="ECO:0000256" key="4">
    <source>
        <dbReference type="ARBA" id="ARBA00022825"/>
    </source>
</evidence>
<evidence type="ECO:0000256" key="6">
    <source>
        <dbReference type="SAM" id="SignalP"/>
    </source>
</evidence>
<evidence type="ECO:0000256" key="2">
    <source>
        <dbReference type="ARBA" id="ARBA00022670"/>
    </source>
</evidence>
<evidence type="ECO:0000256" key="3">
    <source>
        <dbReference type="ARBA" id="ARBA00022801"/>
    </source>
</evidence>
<dbReference type="PROSITE" id="PS00137">
    <property type="entry name" value="SUBTILASE_HIS"/>
    <property type="match status" value="1"/>
</dbReference>
<comment type="similarity">
    <text evidence="1 5">Belongs to the peptidase S8 family.</text>
</comment>
<keyword evidence="3 5" id="KW-0378">Hydrolase</keyword>
<dbReference type="PRINTS" id="PR00723">
    <property type="entry name" value="SUBTILISIN"/>
</dbReference>
<accession>A0A6J4KM58</accession>
<dbReference type="InterPro" id="IPR034080">
    <property type="entry name" value="Protease_P7-like_dom"/>
</dbReference>
<keyword evidence="2 5" id="KW-0645">Protease</keyword>
<evidence type="ECO:0000313" key="8">
    <source>
        <dbReference type="EMBL" id="CAA9309794.1"/>
    </source>
</evidence>
<evidence type="ECO:0000256" key="5">
    <source>
        <dbReference type="PROSITE-ProRule" id="PRU01240"/>
    </source>
</evidence>
<feature type="signal peptide" evidence="6">
    <location>
        <begin position="1"/>
        <end position="24"/>
    </location>
</feature>
<dbReference type="InterPro" id="IPR000209">
    <property type="entry name" value="Peptidase_S8/S53_dom"/>
</dbReference>
<keyword evidence="4 5" id="KW-0720">Serine protease</keyword>
<dbReference type="GO" id="GO:0004252">
    <property type="term" value="F:serine-type endopeptidase activity"/>
    <property type="evidence" value="ECO:0007669"/>
    <property type="project" value="UniProtKB-UniRule"/>
</dbReference>
<dbReference type="AlphaFoldDB" id="A0A6J4KM58"/>
<organism evidence="8">
    <name type="scientific">uncultured Cytophagales bacterium</name>
    <dbReference type="NCBI Taxonomy" id="158755"/>
    <lineage>
        <taxon>Bacteria</taxon>
        <taxon>Pseudomonadati</taxon>
        <taxon>Bacteroidota</taxon>
        <taxon>Sphingobacteriia</taxon>
        <taxon>Sphingobacteriales</taxon>
        <taxon>environmental samples</taxon>
    </lineage>
</organism>
<dbReference type="InterPro" id="IPR015500">
    <property type="entry name" value="Peptidase_S8_subtilisin-rel"/>
</dbReference>
<keyword evidence="6" id="KW-0732">Signal</keyword>
<dbReference type="PANTHER" id="PTHR43806">
    <property type="entry name" value="PEPTIDASE S8"/>
    <property type="match status" value="1"/>
</dbReference>
<feature type="active site" description="Charge relay system" evidence="5">
    <location>
        <position position="467"/>
    </location>
</feature>
<dbReference type="Gene3D" id="3.40.50.200">
    <property type="entry name" value="Peptidase S8/S53 domain"/>
    <property type="match status" value="2"/>
</dbReference>
<dbReference type="InterPro" id="IPR050131">
    <property type="entry name" value="Peptidase_S8_subtilisin-like"/>
</dbReference>
<dbReference type="EMBL" id="CADCTQ010000505">
    <property type="protein sequence ID" value="CAA9309794.1"/>
    <property type="molecule type" value="Genomic_DNA"/>
</dbReference>
<gene>
    <name evidence="8" type="ORF">AVDCRST_MAG56-6185</name>
</gene>
<dbReference type="CDD" id="cd07483">
    <property type="entry name" value="Peptidases_S8_Subtilisin_Novo-like"/>
    <property type="match status" value="1"/>
</dbReference>
<feature type="chain" id="PRO_5026841202" evidence="6">
    <location>
        <begin position="25"/>
        <end position="547"/>
    </location>
</feature>
<dbReference type="GO" id="GO:0006508">
    <property type="term" value="P:proteolysis"/>
    <property type="evidence" value="ECO:0007669"/>
    <property type="project" value="UniProtKB-KW"/>
</dbReference>
<dbReference type="Pfam" id="PF00082">
    <property type="entry name" value="Peptidase_S8"/>
    <property type="match status" value="1"/>
</dbReference>
<evidence type="ECO:0000259" key="7">
    <source>
        <dbReference type="Pfam" id="PF00082"/>
    </source>
</evidence>
<dbReference type="InterPro" id="IPR022398">
    <property type="entry name" value="Peptidase_S8_His-AS"/>
</dbReference>
<sequence length="547" mass="59225">MNLRQLKTIVLSAGLLTGPALLWAQPAGTAVPGPDTTGKVSTAPANWFNLDRATDRVTGVSTEKAYELLRNKTSRPVVVAVIDGGVDVKHEDLQGKLWINPKETAGNGVDDDKNGFVDDVYGWNFIGGKDGRNVNEETYELTRQYVALKKRFEGTKKVRRRDKAAYAEYQQIKETFETKVAGLKKQAEGYLGFAKAYKSAAEYLKTYLGKDSLTAADVDAIRPANQQVGQAQKIVQYAFENGINEKELKEAEEYFEKALNYGYNTEFDARKVVGDDPNNLAEKGYGNNDVIGPDARHGSHVAGIIAANRSNETGIKGVADNVQIMAIRAVPDGDERDKDVANAIRYAVDNGAQIINMSFGKDYSPDKAYVDEAVRYAVSKGVLLVHAAGNDAENIDTARNFPTRRYANGGQETAQWLEIGASSWGGNDNFVGDFSNYGKQTVDVFAPGVDVYSTTPGSKYESLSGTSMAAPVTSGVAALLMSYYPQLTAAQVKDIIVKSSVKYAGEKVNKPGEEKDQTISFGDLSISGGVVNAYEAVKLAESMAAQK</sequence>
<dbReference type="PROSITE" id="PS51892">
    <property type="entry name" value="SUBTILASE"/>
    <property type="match status" value="1"/>
</dbReference>
<protein>
    <submittedName>
        <fullName evidence="8">Protease</fullName>
    </submittedName>
</protein>